<dbReference type="EMBL" id="LIAE01007010">
    <property type="protein sequence ID" value="PAV82962.1"/>
    <property type="molecule type" value="Genomic_DNA"/>
</dbReference>
<gene>
    <name evidence="5" type="ORF">WR25_08186</name>
</gene>
<evidence type="ECO:0000256" key="1">
    <source>
        <dbReference type="ARBA" id="ARBA00006995"/>
    </source>
</evidence>
<organism evidence="5 6">
    <name type="scientific">Diploscapter pachys</name>
    <dbReference type="NCBI Taxonomy" id="2018661"/>
    <lineage>
        <taxon>Eukaryota</taxon>
        <taxon>Metazoa</taxon>
        <taxon>Ecdysozoa</taxon>
        <taxon>Nematoda</taxon>
        <taxon>Chromadorea</taxon>
        <taxon>Rhabditida</taxon>
        <taxon>Rhabditina</taxon>
        <taxon>Rhabditomorpha</taxon>
        <taxon>Rhabditoidea</taxon>
        <taxon>Rhabditidae</taxon>
        <taxon>Diploscapter</taxon>
    </lineage>
</organism>
<dbReference type="STRING" id="2018661.A0A2A2L9X0"/>
<dbReference type="PANTHER" id="PTHR21405">
    <property type="entry name" value="CDNA SEQUENCE BC021608"/>
    <property type="match status" value="1"/>
</dbReference>
<evidence type="ECO:0000313" key="6">
    <source>
        <dbReference type="Proteomes" id="UP000218231"/>
    </source>
</evidence>
<comment type="caution">
    <text evidence="5">The sequence shown here is derived from an EMBL/GenBank/DDBJ whole genome shotgun (WGS) entry which is preliminary data.</text>
</comment>
<name>A0A2A2L9X0_9BILA</name>
<feature type="repeat" description="TPR" evidence="4">
    <location>
        <begin position="77"/>
        <end position="110"/>
    </location>
</feature>
<dbReference type="Gene3D" id="1.25.40.10">
    <property type="entry name" value="Tetratricopeptide repeat domain"/>
    <property type="match status" value="1"/>
</dbReference>
<keyword evidence="2" id="KW-0677">Repeat</keyword>
<accession>A0A2A2L9X0</accession>
<dbReference type="Proteomes" id="UP000218231">
    <property type="component" value="Unassembled WGS sequence"/>
</dbReference>
<dbReference type="Pfam" id="PF00515">
    <property type="entry name" value="TPR_1"/>
    <property type="match status" value="1"/>
</dbReference>
<dbReference type="PANTHER" id="PTHR21405:SF0">
    <property type="entry name" value="TETRATRICOPEPTIDE REPEAT PROTEIN 36"/>
    <property type="match status" value="1"/>
</dbReference>
<sequence length="184" mass="20226">MSTTRDRAVLSRILNPLMPSEDISNNNDVAVDKPIEHEGYAESKELEKQGVRTAEGGDVNAAIEIFTRAISTCDINPSAYNNRAQAYRLAEKNEEALADLNRAIELSEGQGKSGCQAFVQRAMIHRLKGDDDAARADFEKAANLGSSFAKLQLVALNPYAAMCNKMLSEVFQNLREGKECQESK</sequence>
<evidence type="ECO:0000313" key="5">
    <source>
        <dbReference type="EMBL" id="PAV82962.1"/>
    </source>
</evidence>
<dbReference type="InterPro" id="IPR011990">
    <property type="entry name" value="TPR-like_helical_dom_sf"/>
</dbReference>
<proteinExistence type="inferred from homology"/>
<dbReference type="EMBL" id="LIAE01007010">
    <property type="protein sequence ID" value="PAV82963.1"/>
    <property type="molecule type" value="Genomic_DNA"/>
</dbReference>
<dbReference type="Pfam" id="PF13181">
    <property type="entry name" value="TPR_8"/>
    <property type="match status" value="1"/>
</dbReference>
<evidence type="ECO:0000256" key="3">
    <source>
        <dbReference type="ARBA" id="ARBA00022803"/>
    </source>
</evidence>
<dbReference type="FunFam" id="1.25.40.10:FF:000213">
    <property type="entry name" value="Tetratricopeptide repeat domain 36"/>
    <property type="match status" value="1"/>
</dbReference>
<dbReference type="OrthoDB" id="5843947at2759"/>
<evidence type="ECO:0000256" key="2">
    <source>
        <dbReference type="ARBA" id="ARBA00022737"/>
    </source>
</evidence>
<dbReference type="PROSITE" id="PS50005">
    <property type="entry name" value="TPR"/>
    <property type="match status" value="1"/>
</dbReference>
<protein>
    <submittedName>
        <fullName evidence="5">Uncharacterized protein</fullName>
    </submittedName>
</protein>
<dbReference type="GO" id="GO:0006570">
    <property type="term" value="P:tyrosine metabolic process"/>
    <property type="evidence" value="ECO:0007669"/>
    <property type="project" value="TreeGrafter"/>
</dbReference>
<keyword evidence="6" id="KW-1185">Reference proteome</keyword>
<dbReference type="InterPro" id="IPR038906">
    <property type="entry name" value="TTC36"/>
</dbReference>
<dbReference type="SMART" id="SM00028">
    <property type="entry name" value="TPR"/>
    <property type="match status" value="2"/>
</dbReference>
<comment type="similarity">
    <text evidence="1">Belongs to the TTC36 family.</text>
</comment>
<reference evidence="5 6" key="1">
    <citation type="journal article" date="2017" name="Curr. Biol.">
        <title>Genome architecture and evolution of a unichromosomal asexual nematode.</title>
        <authorList>
            <person name="Fradin H."/>
            <person name="Zegar C."/>
            <person name="Gutwein M."/>
            <person name="Lucas J."/>
            <person name="Kovtun M."/>
            <person name="Corcoran D."/>
            <person name="Baugh L.R."/>
            <person name="Kiontke K."/>
            <person name="Gunsalus K."/>
            <person name="Fitch D.H."/>
            <person name="Piano F."/>
        </authorList>
    </citation>
    <scope>NUCLEOTIDE SEQUENCE [LARGE SCALE GENOMIC DNA]</scope>
    <source>
        <strain evidence="5">PF1309</strain>
    </source>
</reference>
<dbReference type="AlphaFoldDB" id="A0A2A2L9X0"/>
<dbReference type="SUPFAM" id="SSF48452">
    <property type="entry name" value="TPR-like"/>
    <property type="match status" value="1"/>
</dbReference>
<evidence type="ECO:0000256" key="4">
    <source>
        <dbReference type="PROSITE-ProRule" id="PRU00339"/>
    </source>
</evidence>
<dbReference type="InterPro" id="IPR019734">
    <property type="entry name" value="TPR_rpt"/>
</dbReference>
<keyword evidence="3 4" id="KW-0802">TPR repeat</keyword>